<protein>
    <submittedName>
        <fullName evidence="2">Uncharacterized protein</fullName>
    </submittedName>
</protein>
<sequence length="37" mass="4181">MQYEIVNEEDNSKPVLRRIKGSAGAGIRGEQKTGREY</sequence>
<dbReference type="Proteomes" id="UP000887581">
    <property type="component" value="Unplaced"/>
</dbReference>
<keyword evidence="1" id="KW-1185">Reference proteome</keyword>
<name>A0A915Q5M8_9BILA</name>
<dbReference type="WBParaSite" id="sdigi.contig81.g3879.t1">
    <property type="protein sequence ID" value="sdigi.contig81.g3879.t1"/>
    <property type="gene ID" value="sdigi.contig81.g3879"/>
</dbReference>
<evidence type="ECO:0000313" key="1">
    <source>
        <dbReference type="Proteomes" id="UP000887581"/>
    </source>
</evidence>
<accession>A0A915Q5M8</accession>
<evidence type="ECO:0000313" key="2">
    <source>
        <dbReference type="WBParaSite" id="sdigi.contig81.g3879.t1"/>
    </source>
</evidence>
<reference evidence="2" key="1">
    <citation type="submission" date="2022-11" db="UniProtKB">
        <authorList>
            <consortium name="WormBaseParasite"/>
        </authorList>
    </citation>
    <scope>IDENTIFICATION</scope>
</reference>
<proteinExistence type="predicted"/>
<dbReference type="AlphaFoldDB" id="A0A915Q5M8"/>
<organism evidence="1 2">
    <name type="scientific">Setaria digitata</name>
    <dbReference type="NCBI Taxonomy" id="48799"/>
    <lineage>
        <taxon>Eukaryota</taxon>
        <taxon>Metazoa</taxon>
        <taxon>Ecdysozoa</taxon>
        <taxon>Nematoda</taxon>
        <taxon>Chromadorea</taxon>
        <taxon>Rhabditida</taxon>
        <taxon>Spirurina</taxon>
        <taxon>Spiruromorpha</taxon>
        <taxon>Filarioidea</taxon>
        <taxon>Setariidae</taxon>
        <taxon>Setaria</taxon>
    </lineage>
</organism>